<dbReference type="InterPro" id="IPR052557">
    <property type="entry name" value="CAP/Cytokinesis_protein"/>
</dbReference>
<dbReference type="SMART" id="SM00460">
    <property type="entry name" value="TGc"/>
    <property type="match status" value="1"/>
</dbReference>
<reference evidence="3" key="3">
    <citation type="submission" date="2023-05" db="EMBL/GenBank/DDBJ databases">
        <authorList>
            <person name="Smith C.H."/>
        </authorList>
    </citation>
    <scope>NUCLEOTIDE SEQUENCE</scope>
    <source>
        <strain evidence="3">CHS0354</strain>
        <tissue evidence="3">Mantle</tissue>
    </source>
</reference>
<dbReference type="PANTHER" id="PTHR46333:SF2">
    <property type="entry name" value="CYTOKINESIS PROTEIN 3"/>
    <property type="match status" value="1"/>
</dbReference>
<dbReference type="EMBL" id="JAEAOA010002336">
    <property type="protein sequence ID" value="KAK3601241.1"/>
    <property type="molecule type" value="Genomic_DNA"/>
</dbReference>
<feature type="region of interest" description="Disordered" evidence="1">
    <location>
        <begin position="1"/>
        <end position="37"/>
    </location>
</feature>
<dbReference type="InterPro" id="IPR002931">
    <property type="entry name" value="Transglutaminase-like"/>
</dbReference>
<dbReference type="PANTHER" id="PTHR46333">
    <property type="entry name" value="CYTOKINESIS PROTEIN 3"/>
    <property type="match status" value="1"/>
</dbReference>
<dbReference type="InterPro" id="IPR056564">
    <property type="entry name" value="Ig-like_KY"/>
</dbReference>
<gene>
    <name evidence="3" type="ORF">CHS0354_040419</name>
</gene>
<sequence>MGCSFSKSGVISPNDDSRQRKGNSSAEVTQYTPNPSKLNIVPEPSVYMSINDKDLKVDTIGHGAQVPPHPPKSRKLDIVPDTKIFKDIDEHALKAPSSLRSSVSELVCYLVQPAKNNLERVRSFYRWITDNIRYDTEGYFSDSVGSCDPHDVLKTGRSVCQGYADLFSAFCREVNIPVKTISGYAKGYSYNPEIAITPSTKTDHAWNVAFLNGDWRFVECTWGAGHLKEQRFTKEFTEFYFLTDPEDFISEHYPQMNKIEEPDSKWQLMKKPISLEDFCRRVHLRKTALEFGVIPVSHTTGVLEVQSDATFIIEDSRMNIESWMIDLSLCNGTNMNRYAMSYMQNSTALKIHVQPAAVDKYILEIFAKSRGKETSHHDLVLRYIIKFSDPAKLSKPYPSRQTPWAFCPEYRQYGFADEALTNPVFTAKNGELVINIPTTRNVEAIAKLKHAENRDDTSKYNTLIESSANKIVVRVRLPSEGFYSLDIMAKRPWEGGDSYWSSIAYLIDCRIPMIPWYPFPECYYTAIAKHNCHLLEPLNGLLKPKSTVKFRLESNILRRIIILDQNLSKTGNDIFDGKITIPDTGKITIYGSENESGYLDGLYTFSVAI</sequence>
<dbReference type="Proteomes" id="UP001195483">
    <property type="component" value="Unassembled WGS sequence"/>
</dbReference>
<dbReference type="AlphaFoldDB" id="A0AAE0T086"/>
<keyword evidence="4" id="KW-1185">Reference proteome</keyword>
<organism evidence="3 4">
    <name type="scientific">Potamilus streckersoni</name>
    <dbReference type="NCBI Taxonomy" id="2493646"/>
    <lineage>
        <taxon>Eukaryota</taxon>
        <taxon>Metazoa</taxon>
        <taxon>Spiralia</taxon>
        <taxon>Lophotrochozoa</taxon>
        <taxon>Mollusca</taxon>
        <taxon>Bivalvia</taxon>
        <taxon>Autobranchia</taxon>
        <taxon>Heteroconchia</taxon>
        <taxon>Palaeoheterodonta</taxon>
        <taxon>Unionida</taxon>
        <taxon>Unionoidea</taxon>
        <taxon>Unionidae</taxon>
        <taxon>Ambleminae</taxon>
        <taxon>Lampsilini</taxon>
        <taxon>Potamilus</taxon>
    </lineage>
</organism>
<dbReference type="Pfam" id="PF01841">
    <property type="entry name" value="Transglut_core"/>
    <property type="match status" value="1"/>
</dbReference>
<reference evidence="3" key="2">
    <citation type="journal article" date="2021" name="Genome Biol. Evol.">
        <title>Developing a high-quality reference genome for a parasitic bivalve with doubly uniparental inheritance (Bivalvia: Unionida).</title>
        <authorList>
            <person name="Smith C.H."/>
        </authorList>
    </citation>
    <scope>NUCLEOTIDE SEQUENCE</scope>
    <source>
        <strain evidence="3">CHS0354</strain>
        <tissue evidence="3">Mantle</tissue>
    </source>
</reference>
<evidence type="ECO:0000256" key="1">
    <source>
        <dbReference type="SAM" id="MobiDB-lite"/>
    </source>
</evidence>
<comment type="caution">
    <text evidence="3">The sequence shown here is derived from an EMBL/GenBank/DDBJ whole genome shotgun (WGS) entry which is preliminary data.</text>
</comment>
<dbReference type="SUPFAM" id="SSF54001">
    <property type="entry name" value="Cysteine proteinases"/>
    <property type="match status" value="1"/>
</dbReference>
<dbReference type="GO" id="GO:0005737">
    <property type="term" value="C:cytoplasm"/>
    <property type="evidence" value="ECO:0007669"/>
    <property type="project" value="TreeGrafter"/>
</dbReference>
<accession>A0AAE0T086</accession>
<dbReference type="Gene3D" id="3.10.620.30">
    <property type="match status" value="1"/>
</dbReference>
<proteinExistence type="predicted"/>
<evidence type="ECO:0000259" key="2">
    <source>
        <dbReference type="SMART" id="SM00460"/>
    </source>
</evidence>
<dbReference type="InterPro" id="IPR038765">
    <property type="entry name" value="Papain-like_cys_pep_sf"/>
</dbReference>
<feature type="compositionally biased region" description="Polar residues" evidence="1">
    <location>
        <begin position="1"/>
        <end position="11"/>
    </location>
</feature>
<dbReference type="Pfam" id="PF23265">
    <property type="entry name" value="Ig-like_KY"/>
    <property type="match status" value="2"/>
</dbReference>
<evidence type="ECO:0000313" key="3">
    <source>
        <dbReference type="EMBL" id="KAK3601241.1"/>
    </source>
</evidence>
<reference evidence="3" key="1">
    <citation type="journal article" date="2021" name="Genome Biol. Evol.">
        <title>A High-Quality Reference Genome for a Parasitic Bivalve with Doubly Uniparental Inheritance (Bivalvia: Unionida).</title>
        <authorList>
            <person name="Smith C.H."/>
        </authorList>
    </citation>
    <scope>NUCLEOTIDE SEQUENCE</scope>
    <source>
        <strain evidence="3">CHS0354</strain>
    </source>
</reference>
<name>A0AAE0T086_9BIVA</name>
<feature type="domain" description="Transglutaminase-like" evidence="2">
    <location>
        <begin position="152"/>
        <end position="222"/>
    </location>
</feature>
<evidence type="ECO:0000313" key="4">
    <source>
        <dbReference type="Proteomes" id="UP001195483"/>
    </source>
</evidence>
<protein>
    <recommendedName>
        <fullName evidence="2">Transglutaminase-like domain-containing protein</fullName>
    </recommendedName>
</protein>
<feature type="compositionally biased region" description="Polar residues" evidence="1">
    <location>
        <begin position="22"/>
        <end position="37"/>
    </location>
</feature>